<sequence>ENTGSEELLKVSPLIEGSEDALFRNPLPFIVGGARLPTRGGLRFGTLSHHSFFSRHNPHPNRVTHIQGKPGGGGVALVCDPSNLLCSEVGESVAGHRFAGRTRFCDASQKEHERRDSARETQYSARTGRIVPPSSQTSRSRCSQASLRHSRTRGRTPSQGLVYDQELLVLELLCQVLQTDSLSQVQQWLLFADARGETLPYTSLERPCDGTPPASLGPQRVSRASRP</sequence>
<reference evidence="2" key="2">
    <citation type="submission" date="2025-08" db="UniProtKB">
        <authorList>
            <consortium name="Ensembl"/>
        </authorList>
    </citation>
    <scope>IDENTIFICATION</scope>
</reference>
<dbReference type="OrthoDB" id="9982103at2759"/>
<evidence type="ECO:0000313" key="3">
    <source>
        <dbReference type="Proteomes" id="UP000694397"/>
    </source>
</evidence>
<feature type="region of interest" description="Disordered" evidence="1">
    <location>
        <begin position="107"/>
        <end position="157"/>
    </location>
</feature>
<feature type="compositionally biased region" description="Basic and acidic residues" evidence="1">
    <location>
        <begin position="108"/>
        <end position="119"/>
    </location>
</feature>
<dbReference type="Pfam" id="PF15256">
    <property type="entry name" value="SPATIAL"/>
    <property type="match status" value="2"/>
</dbReference>
<dbReference type="GeneTree" id="ENSGT00940000174594"/>
<keyword evidence="3" id="KW-1185">Reference proteome</keyword>
<accession>A0A8C9RXM2</accession>
<proteinExistence type="predicted"/>
<protein>
    <recommendedName>
        <fullName evidence="4">Thymus, brain and testes associated</fullName>
    </recommendedName>
</protein>
<feature type="compositionally biased region" description="Polar residues" evidence="1">
    <location>
        <begin position="133"/>
        <end position="147"/>
    </location>
</feature>
<dbReference type="Ensembl" id="ENSSFOT00015022503.2">
    <property type="protein sequence ID" value="ENSSFOP00015022257.2"/>
    <property type="gene ID" value="ENSSFOG00015028421.1"/>
</dbReference>
<reference evidence="2 3" key="1">
    <citation type="submission" date="2019-04" db="EMBL/GenBank/DDBJ databases">
        <authorList>
            <consortium name="Wellcome Sanger Institute Data Sharing"/>
        </authorList>
    </citation>
    <scope>NUCLEOTIDE SEQUENCE [LARGE SCALE GENOMIC DNA]</scope>
</reference>
<feature type="region of interest" description="Disordered" evidence="1">
    <location>
        <begin position="203"/>
        <end position="227"/>
    </location>
</feature>
<evidence type="ECO:0008006" key="4">
    <source>
        <dbReference type="Google" id="ProtNLM"/>
    </source>
</evidence>
<reference evidence="2" key="3">
    <citation type="submission" date="2025-09" db="UniProtKB">
        <authorList>
            <consortium name="Ensembl"/>
        </authorList>
    </citation>
    <scope>IDENTIFICATION</scope>
</reference>
<name>A0A8C9RXM2_SCLFO</name>
<dbReference type="InterPro" id="IPR037394">
    <property type="entry name" value="TBATA-like"/>
</dbReference>
<organism evidence="2 3">
    <name type="scientific">Scleropages formosus</name>
    <name type="common">Asian bonytongue</name>
    <name type="synonym">Osteoglossum formosum</name>
    <dbReference type="NCBI Taxonomy" id="113540"/>
    <lineage>
        <taxon>Eukaryota</taxon>
        <taxon>Metazoa</taxon>
        <taxon>Chordata</taxon>
        <taxon>Craniata</taxon>
        <taxon>Vertebrata</taxon>
        <taxon>Euteleostomi</taxon>
        <taxon>Actinopterygii</taxon>
        <taxon>Neopterygii</taxon>
        <taxon>Teleostei</taxon>
        <taxon>Osteoglossocephala</taxon>
        <taxon>Osteoglossomorpha</taxon>
        <taxon>Osteoglossiformes</taxon>
        <taxon>Osteoglossidae</taxon>
        <taxon>Scleropages</taxon>
    </lineage>
</organism>
<dbReference type="PANTHER" id="PTHR33772">
    <property type="entry name" value="THYMUS, BRAIN AND TESTES-ASSOCIATED"/>
    <property type="match status" value="1"/>
</dbReference>
<evidence type="ECO:0000256" key="1">
    <source>
        <dbReference type="SAM" id="MobiDB-lite"/>
    </source>
</evidence>
<dbReference type="AlphaFoldDB" id="A0A8C9RXM2"/>
<dbReference type="PANTHER" id="PTHR33772:SF1">
    <property type="entry name" value="PROTEIN TBATA"/>
    <property type="match status" value="1"/>
</dbReference>
<dbReference type="Proteomes" id="UP000694397">
    <property type="component" value="Chromosome 24"/>
</dbReference>
<evidence type="ECO:0000313" key="2">
    <source>
        <dbReference type="Ensembl" id="ENSSFOP00015022257.2"/>
    </source>
</evidence>